<dbReference type="PROSITE" id="PS00065">
    <property type="entry name" value="D_2_HYDROXYACID_DH_1"/>
    <property type="match status" value="1"/>
</dbReference>
<dbReference type="FunFam" id="3.30.70.260:FF:000008">
    <property type="entry name" value="D-3-phosphoglycerate dehydrogenase, chloroplastic"/>
    <property type="match status" value="1"/>
</dbReference>
<comment type="catalytic activity">
    <reaction evidence="9">
        <text>(R)-2-hydroxyglutarate + NAD(+) = 2-oxoglutarate + NADH + H(+)</text>
        <dbReference type="Rhea" id="RHEA:49612"/>
        <dbReference type="ChEBI" id="CHEBI:15378"/>
        <dbReference type="ChEBI" id="CHEBI:15801"/>
        <dbReference type="ChEBI" id="CHEBI:16810"/>
        <dbReference type="ChEBI" id="CHEBI:57540"/>
        <dbReference type="ChEBI" id="CHEBI:57945"/>
        <dbReference type="EC" id="1.1.1.399"/>
    </reaction>
</comment>
<dbReference type="Gene3D" id="3.40.50.720">
    <property type="entry name" value="NAD(P)-binding Rossmann-like Domain"/>
    <property type="match status" value="2"/>
</dbReference>
<evidence type="ECO:0000256" key="8">
    <source>
        <dbReference type="ARBA" id="ARBA00023299"/>
    </source>
</evidence>
<organism evidence="13 14">
    <name type="scientific">Salisediminibacterium beveridgei</name>
    <dbReference type="NCBI Taxonomy" id="632773"/>
    <lineage>
        <taxon>Bacteria</taxon>
        <taxon>Bacillati</taxon>
        <taxon>Bacillota</taxon>
        <taxon>Bacilli</taxon>
        <taxon>Bacillales</taxon>
        <taxon>Bacillaceae</taxon>
        <taxon>Salisediminibacterium</taxon>
    </lineage>
</organism>
<dbReference type="Pfam" id="PF00389">
    <property type="entry name" value="2-Hacid_dh"/>
    <property type="match status" value="1"/>
</dbReference>
<dbReference type="CDD" id="cd04902">
    <property type="entry name" value="ACT_3PGDH-xct"/>
    <property type="match status" value="1"/>
</dbReference>
<evidence type="ECO:0000256" key="3">
    <source>
        <dbReference type="ARBA" id="ARBA00005854"/>
    </source>
</evidence>
<dbReference type="CDD" id="cd12173">
    <property type="entry name" value="PGDH_4"/>
    <property type="match status" value="1"/>
</dbReference>
<dbReference type="EC" id="1.1.1.95" evidence="11"/>
<name>A0A1D7QUX9_9BACI</name>
<dbReference type="PROSITE" id="PS00670">
    <property type="entry name" value="D_2_HYDROXYACID_DH_2"/>
    <property type="match status" value="1"/>
</dbReference>
<dbReference type="InterPro" id="IPR029009">
    <property type="entry name" value="ASB_dom_sf"/>
</dbReference>
<evidence type="ECO:0000256" key="2">
    <source>
        <dbReference type="ARBA" id="ARBA00005216"/>
    </source>
</evidence>
<dbReference type="SUPFAM" id="SSF52283">
    <property type="entry name" value="Formate/glycerate dehydrogenase catalytic domain-like"/>
    <property type="match status" value="1"/>
</dbReference>
<dbReference type="GO" id="GO:0006564">
    <property type="term" value="P:L-serine biosynthetic process"/>
    <property type="evidence" value="ECO:0007669"/>
    <property type="project" value="UniProtKB-UniRule"/>
</dbReference>
<dbReference type="AlphaFoldDB" id="A0A1D7QUX9"/>
<dbReference type="InterPro" id="IPR045865">
    <property type="entry name" value="ACT-like_dom_sf"/>
</dbReference>
<reference evidence="13 14" key="1">
    <citation type="submission" date="2015-08" db="EMBL/GenBank/DDBJ databases">
        <title>The complete genome sequence of Bacillus beveridgei MLTeJB.</title>
        <authorList>
            <person name="Hanson T.E."/>
            <person name="Mesa C."/>
            <person name="Basesman S.M."/>
            <person name="Oremland R.S."/>
        </authorList>
    </citation>
    <scope>NUCLEOTIDE SEQUENCE [LARGE SCALE GENOMIC DNA]</scope>
    <source>
        <strain evidence="13 14">MLTeJB</strain>
    </source>
</reference>
<dbReference type="InterPro" id="IPR045626">
    <property type="entry name" value="PGDH_ASB_dom"/>
</dbReference>
<dbReference type="PANTHER" id="PTHR42789">
    <property type="entry name" value="D-ISOMER SPECIFIC 2-HYDROXYACID DEHYDROGENASE FAMILY PROTEIN (AFU_ORTHOLOGUE AFUA_6G10090)"/>
    <property type="match status" value="1"/>
</dbReference>
<dbReference type="STRING" id="632773.BBEV_1405"/>
<dbReference type="GO" id="GO:0004617">
    <property type="term" value="F:phosphoglycerate dehydrogenase activity"/>
    <property type="evidence" value="ECO:0007669"/>
    <property type="project" value="UniProtKB-UniRule"/>
</dbReference>
<dbReference type="InterPro" id="IPR036291">
    <property type="entry name" value="NAD(P)-bd_dom_sf"/>
</dbReference>
<proteinExistence type="inferred from homology"/>
<dbReference type="InterPro" id="IPR002912">
    <property type="entry name" value="ACT_dom"/>
</dbReference>
<dbReference type="Gene3D" id="3.30.1330.90">
    <property type="entry name" value="D-3-phosphoglycerate dehydrogenase, domain 3"/>
    <property type="match status" value="1"/>
</dbReference>
<evidence type="ECO:0000256" key="1">
    <source>
        <dbReference type="ARBA" id="ARBA00003800"/>
    </source>
</evidence>
<dbReference type="GO" id="GO:0051287">
    <property type="term" value="F:NAD binding"/>
    <property type="evidence" value="ECO:0007669"/>
    <property type="project" value="UniProtKB-UniRule"/>
</dbReference>
<evidence type="ECO:0000313" key="14">
    <source>
        <dbReference type="Proteomes" id="UP000094463"/>
    </source>
</evidence>
<accession>A0A1D7QUX9</accession>
<dbReference type="InterPro" id="IPR006140">
    <property type="entry name" value="D-isomer_DH_NAD-bd"/>
</dbReference>
<dbReference type="Pfam" id="PF01842">
    <property type="entry name" value="ACT"/>
    <property type="match status" value="1"/>
</dbReference>
<sequence length="536" mass="58909">MNTNTKDRTENRLFTVLVSDQMSEEGLKPVIESEKVQVIFENVLKTSTPLEEVDALIIRSATTVTADIIEKMPNLKIIGRAGVGVDNVDLDAATANGVVVVNAPDGNTISTAEHTFAMLASVVRNIPQANQSMKEGRWDRKLYTGTELFGKTLGIVGFGRIGAELASRARAFKMNVVAYDPFLTESRAEKNKVTIMDLDELLETSDFVTVHTPLTKETKGMISSERLKKMKNSAYLLNCARGGIIDEDALYDAIKSGELKGAAIDVYESEPAKNHPLAELEQVITTPHIAASTDEAQLNVAEQVAVEVLEYLQGKPAPHALNLPHIDAEEFEKMAPITSLTKILGETATQLFREPVKEVEMHYAGELSHQETGLFNRSFLAGFFKHRVDSYVNEVNAVAIAKEREINVSERHSSESYGYSNMIGATIKGEKRELFIVGTYSKEFGPRIVKIDDFSFEFQPGAHTLFVQHYDKPGVIGKVGQLLGTHNVNIATMQVGRHSEGGKAIMLLGTDKGCNDEVIKAFESFSEVESVQAIEL</sequence>
<keyword evidence="8 11" id="KW-0718">Serine biosynthesis</keyword>
<evidence type="ECO:0000259" key="12">
    <source>
        <dbReference type="PROSITE" id="PS51671"/>
    </source>
</evidence>
<dbReference type="InterPro" id="IPR029753">
    <property type="entry name" value="D-isomer_DH_CS"/>
</dbReference>
<keyword evidence="5 11" id="KW-0028">Amino-acid biosynthesis</keyword>
<evidence type="ECO:0000256" key="4">
    <source>
        <dbReference type="ARBA" id="ARBA00021582"/>
    </source>
</evidence>
<dbReference type="NCBIfam" id="TIGR01327">
    <property type="entry name" value="PGDH"/>
    <property type="match status" value="1"/>
</dbReference>
<comment type="function">
    <text evidence="1">Catalyzes the reversible oxidation of 3-phospho-D-glycerate to 3-phosphonooxypyruvate, the first step of the phosphorylated L-serine biosynthesis pathway. Also catalyzes the reversible oxidation of 2-hydroxyglutarate to 2-oxoglutarate.</text>
</comment>
<dbReference type="SUPFAM" id="SSF55021">
    <property type="entry name" value="ACT-like"/>
    <property type="match status" value="1"/>
</dbReference>
<dbReference type="Pfam" id="PF02826">
    <property type="entry name" value="2-Hacid_dh_C"/>
    <property type="match status" value="1"/>
</dbReference>
<dbReference type="PROSITE" id="PS00671">
    <property type="entry name" value="D_2_HYDROXYACID_DH_3"/>
    <property type="match status" value="1"/>
</dbReference>
<evidence type="ECO:0000256" key="7">
    <source>
        <dbReference type="ARBA" id="ARBA00023027"/>
    </source>
</evidence>
<dbReference type="Proteomes" id="UP000094463">
    <property type="component" value="Chromosome"/>
</dbReference>
<evidence type="ECO:0000256" key="10">
    <source>
        <dbReference type="ARBA" id="ARBA00048731"/>
    </source>
</evidence>
<feature type="domain" description="ACT" evidence="12">
    <location>
        <begin position="464"/>
        <end position="536"/>
    </location>
</feature>
<dbReference type="SUPFAM" id="SSF51735">
    <property type="entry name" value="NAD(P)-binding Rossmann-fold domains"/>
    <property type="match status" value="1"/>
</dbReference>
<dbReference type="FunFam" id="3.40.50.720:FF:000021">
    <property type="entry name" value="D-3-phosphoglycerate dehydrogenase"/>
    <property type="match status" value="1"/>
</dbReference>
<dbReference type="PANTHER" id="PTHR42789:SF1">
    <property type="entry name" value="D-ISOMER SPECIFIC 2-HYDROXYACID DEHYDROGENASE FAMILY PROTEIN (AFU_ORTHOLOGUE AFUA_6G10090)"/>
    <property type="match status" value="1"/>
</dbReference>
<dbReference type="PROSITE" id="PS51671">
    <property type="entry name" value="ACT"/>
    <property type="match status" value="1"/>
</dbReference>
<evidence type="ECO:0000256" key="5">
    <source>
        <dbReference type="ARBA" id="ARBA00022605"/>
    </source>
</evidence>
<dbReference type="KEGG" id="bbev:BBEV_1405"/>
<comment type="catalytic activity">
    <reaction evidence="10 11">
        <text>(2R)-3-phosphoglycerate + NAD(+) = 3-phosphooxypyruvate + NADH + H(+)</text>
        <dbReference type="Rhea" id="RHEA:12641"/>
        <dbReference type="ChEBI" id="CHEBI:15378"/>
        <dbReference type="ChEBI" id="CHEBI:18110"/>
        <dbReference type="ChEBI" id="CHEBI:57540"/>
        <dbReference type="ChEBI" id="CHEBI:57945"/>
        <dbReference type="ChEBI" id="CHEBI:58272"/>
        <dbReference type="EC" id="1.1.1.95"/>
    </reaction>
</comment>
<comment type="similarity">
    <text evidence="3 11">Belongs to the D-isomer specific 2-hydroxyacid dehydrogenase family.</text>
</comment>
<dbReference type="EMBL" id="CP012502">
    <property type="protein sequence ID" value="AOM82768.1"/>
    <property type="molecule type" value="Genomic_DNA"/>
</dbReference>
<evidence type="ECO:0000313" key="13">
    <source>
        <dbReference type="EMBL" id="AOM82768.1"/>
    </source>
</evidence>
<dbReference type="PATRIC" id="fig|632773.3.peg.1480"/>
<dbReference type="InterPro" id="IPR006236">
    <property type="entry name" value="PGDH"/>
</dbReference>
<dbReference type="Gene3D" id="3.30.70.260">
    <property type="match status" value="1"/>
</dbReference>
<evidence type="ECO:0000256" key="9">
    <source>
        <dbReference type="ARBA" id="ARBA00048126"/>
    </source>
</evidence>
<dbReference type="InterPro" id="IPR050857">
    <property type="entry name" value="D-2-hydroxyacid_DH"/>
</dbReference>
<dbReference type="OrthoDB" id="9805416at2"/>
<dbReference type="Pfam" id="PF19304">
    <property type="entry name" value="PGDH_inter"/>
    <property type="match status" value="1"/>
</dbReference>
<comment type="pathway">
    <text evidence="2 11">Amino-acid biosynthesis; L-serine biosynthesis; L-serine from 3-phospho-D-glycerate: step 1/3.</text>
</comment>
<keyword evidence="14" id="KW-1185">Reference proteome</keyword>
<dbReference type="UniPathway" id="UPA00135">
    <property type="reaction ID" value="UER00196"/>
</dbReference>
<protein>
    <recommendedName>
        <fullName evidence="4 11">D-3-phosphoglycerate dehydrogenase</fullName>
        <ecNumber evidence="11">1.1.1.95</ecNumber>
    </recommendedName>
</protein>
<dbReference type="SUPFAM" id="SSF143548">
    <property type="entry name" value="Serine metabolism enzymes domain"/>
    <property type="match status" value="1"/>
</dbReference>
<dbReference type="InterPro" id="IPR006139">
    <property type="entry name" value="D-isomer_2_OHA_DH_cat_dom"/>
</dbReference>
<keyword evidence="7 11" id="KW-0520">NAD</keyword>
<dbReference type="InterPro" id="IPR029752">
    <property type="entry name" value="D-isomer_DH_CS1"/>
</dbReference>
<evidence type="ECO:0000256" key="6">
    <source>
        <dbReference type="ARBA" id="ARBA00023002"/>
    </source>
</evidence>
<evidence type="ECO:0000256" key="11">
    <source>
        <dbReference type="RuleBase" id="RU363003"/>
    </source>
</evidence>
<keyword evidence="6 11" id="KW-0560">Oxidoreductase</keyword>
<gene>
    <name evidence="13" type="primary">serA-1</name>
    <name evidence="13" type="ORF">BBEV_1405</name>
</gene>